<evidence type="ECO:0008006" key="3">
    <source>
        <dbReference type="Google" id="ProtNLM"/>
    </source>
</evidence>
<reference evidence="1 2" key="1">
    <citation type="submission" date="2021-01" db="EMBL/GenBank/DDBJ databases">
        <title>WGS of actinomycetes isolated from Thailand.</title>
        <authorList>
            <person name="Thawai C."/>
        </authorList>
    </citation>
    <scope>NUCLEOTIDE SEQUENCE [LARGE SCALE GENOMIC DNA]</scope>
    <source>
        <strain evidence="1 2">CA3R110</strain>
    </source>
</reference>
<comment type="caution">
    <text evidence="1">The sequence shown here is derived from an EMBL/GenBank/DDBJ whole genome shotgun (WGS) entry which is preliminary data.</text>
</comment>
<evidence type="ECO:0000313" key="1">
    <source>
        <dbReference type="EMBL" id="MBL1118827.1"/>
    </source>
</evidence>
<organism evidence="1 2">
    <name type="scientific">Streptomyces endocoffeicus</name>
    <dbReference type="NCBI Taxonomy" id="2898945"/>
    <lineage>
        <taxon>Bacteria</taxon>
        <taxon>Bacillati</taxon>
        <taxon>Actinomycetota</taxon>
        <taxon>Actinomycetes</taxon>
        <taxon>Kitasatosporales</taxon>
        <taxon>Streptomycetaceae</taxon>
        <taxon>Streptomyces</taxon>
    </lineage>
</organism>
<protein>
    <recommendedName>
        <fullName evidence="3">Transcriptional regulator</fullName>
    </recommendedName>
</protein>
<dbReference type="EMBL" id="JAERRG010000026">
    <property type="protein sequence ID" value="MBL1118827.1"/>
    <property type="molecule type" value="Genomic_DNA"/>
</dbReference>
<dbReference type="RefSeq" id="WP_201856630.1">
    <property type="nucleotide sequence ID" value="NZ_JAERRG010000026.1"/>
</dbReference>
<evidence type="ECO:0000313" key="2">
    <source>
        <dbReference type="Proteomes" id="UP000621510"/>
    </source>
</evidence>
<proteinExistence type="predicted"/>
<name>A0ABS1Q2F6_9ACTN</name>
<accession>A0ABS1Q2F6</accession>
<keyword evidence="2" id="KW-1185">Reference proteome</keyword>
<gene>
    <name evidence="1" type="ORF">JK364_41670</name>
</gene>
<sequence>MNVRDRQLGAAALKRLRLSRGWSLAGAARAIAQAAEQLGRPLEVDTASVQRCVARWESPRSAILPGDRYQLLLAYVYARTPGGQYILGPGSDFAELLDALAYLGAGSDQLRELRVLCVRTVTDDGTGLLALLGPTTQRLMADALADPSRTDEALVDGLRAVVADVNQQVGTVPFVRLQLLLAPVVESCRRLLSGPVPDGLLHELRSIAAQTYTLAGRLAFETRDDGASRALYAAATGVAGRLDDPWRRAVVHMSHSLVTLYSTPGIDAARLLVDEAVRDARAGGSVIVRARAHALQAEVAARAGAAKHARAALSLAWYDMDGDQEGDPSVSSFSPAHLRGFEGLCELYVGDPAVAHETFAQSARALTAPRERVQHAIVATDQALARLKLNEPHAAADLLHQCIDDAVTTGGRVASIRLRRARRELRPWRAESFVADLDDHLIESVGR</sequence>
<dbReference type="Proteomes" id="UP000621510">
    <property type="component" value="Unassembled WGS sequence"/>
</dbReference>